<dbReference type="EMBL" id="JASCIS010000025">
    <property type="protein sequence ID" value="MDI3421478.1"/>
    <property type="molecule type" value="Genomic_DNA"/>
</dbReference>
<dbReference type="RefSeq" id="WP_282537345.1">
    <property type="nucleotide sequence ID" value="NZ_JASCIS010000025.1"/>
</dbReference>
<comment type="caution">
    <text evidence="1">The sequence shown here is derived from an EMBL/GenBank/DDBJ whole genome shotgun (WGS) entry which is preliminary data.</text>
</comment>
<evidence type="ECO:0000313" key="2">
    <source>
        <dbReference type="Proteomes" id="UP001237105"/>
    </source>
</evidence>
<gene>
    <name evidence="1" type="ORF">QIT00_23480</name>
</gene>
<sequence>MAITHRHMRLAAKGLLACLPEFPRPWNVDVLCQELARIGGRPLTLHSVDLPEFPFGMWIDDGRGDRILYRSSATGYHRDHIVLHEICHLLVARERHPAVRRVVPPPDGDRPAVALRAADRPAAPAPLLAHSPAEEELAETFASLALKRAGRLRPRDVSPVEQRAAELLGATRA</sequence>
<accession>A0ABT6T2A0</accession>
<name>A0ABT6T2A0_9ACTN</name>
<protein>
    <recommendedName>
        <fullName evidence="3">IrrE N-terminal-like domain-containing protein</fullName>
    </recommendedName>
</protein>
<reference evidence="1 2" key="1">
    <citation type="submission" date="2023-05" db="EMBL/GenBank/DDBJ databases">
        <title>Draft genome sequence of Streptomyces sp. B-S-A12 isolated from a cave soil in Thailand.</title>
        <authorList>
            <person name="Chamroensaksri N."/>
            <person name="Muangham S."/>
        </authorList>
    </citation>
    <scope>NUCLEOTIDE SEQUENCE [LARGE SCALE GENOMIC DNA]</scope>
    <source>
        <strain evidence="1 2">B-S-A12</strain>
    </source>
</reference>
<dbReference type="Proteomes" id="UP001237105">
    <property type="component" value="Unassembled WGS sequence"/>
</dbReference>
<evidence type="ECO:0008006" key="3">
    <source>
        <dbReference type="Google" id="ProtNLM"/>
    </source>
</evidence>
<organism evidence="1 2">
    <name type="scientific">Streptomyces luteolus</name>
    <dbReference type="NCBI Taxonomy" id="3043615"/>
    <lineage>
        <taxon>Bacteria</taxon>
        <taxon>Bacillati</taxon>
        <taxon>Actinomycetota</taxon>
        <taxon>Actinomycetes</taxon>
        <taxon>Kitasatosporales</taxon>
        <taxon>Streptomycetaceae</taxon>
        <taxon>Streptomyces</taxon>
    </lineage>
</organism>
<keyword evidence="2" id="KW-1185">Reference proteome</keyword>
<evidence type="ECO:0000313" key="1">
    <source>
        <dbReference type="EMBL" id="MDI3421478.1"/>
    </source>
</evidence>
<proteinExistence type="predicted"/>